<feature type="compositionally biased region" description="Basic and acidic residues" evidence="2">
    <location>
        <begin position="610"/>
        <end position="622"/>
    </location>
</feature>
<feature type="domain" description="C2 NT-type" evidence="3">
    <location>
        <begin position="7"/>
        <end position="165"/>
    </location>
</feature>
<dbReference type="FunCoup" id="A0A200R4D2">
    <property type="interactions" value="709"/>
</dbReference>
<evidence type="ECO:0000259" key="3">
    <source>
        <dbReference type="PROSITE" id="PS51840"/>
    </source>
</evidence>
<keyword evidence="5" id="KW-1185">Reference proteome</keyword>
<reference evidence="4 5" key="1">
    <citation type="journal article" date="2017" name="Mol. Plant">
        <title>The Genome of Medicinal Plant Macleaya cordata Provides New Insights into Benzylisoquinoline Alkaloids Metabolism.</title>
        <authorList>
            <person name="Liu X."/>
            <person name="Liu Y."/>
            <person name="Huang P."/>
            <person name="Ma Y."/>
            <person name="Qing Z."/>
            <person name="Tang Q."/>
            <person name="Cao H."/>
            <person name="Cheng P."/>
            <person name="Zheng Y."/>
            <person name="Yuan Z."/>
            <person name="Zhou Y."/>
            <person name="Liu J."/>
            <person name="Tang Z."/>
            <person name="Zhuo Y."/>
            <person name="Zhang Y."/>
            <person name="Yu L."/>
            <person name="Huang J."/>
            <person name="Yang P."/>
            <person name="Peng Q."/>
            <person name="Zhang J."/>
            <person name="Jiang W."/>
            <person name="Zhang Z."/>
            <person name="Lin K."/>
            <person name="Ro D.K."/>
            <person name="Chen X."/>
            <person name="Xiong X."/>
            <person name="Shang Y."/>
            <person name="Huang S."/>
            <person name="Zeng J."/>
        </authorList>
    </citation>
    <scope>NUCLEOTIDE SEQUENCE [LARGE SCALE GENOMIC DNA]</scope>
    <source>
        <strain evidence="5">cv. BLH2017</strain>
        <tissue evidence="4">Root</tissue>
    </source>
</reference>
<dbReference type="EMBL" id="MVGT01000438">
    <property type="protein sequence ID" value="OVA17540.1"/>
    <property type="molecule type" value="Genomic_DNA"/>
</dbReference>
<dbReference type="InParanoid" id="A0A200R4D2"/>
<feature type="region of interest" description="Disordered" evidence="2">
    <location>
        <begin position="606"/>
        <end position="625"/>
    </location>
</feature>
<evidence type="ECO:0000313" key="5">
    <source>
        <dbReference type="Proteomes" id="UP000195402"/>
    </source>
</evidence>
<evidence type="ECO:0000256" key="1">
    <source>
        <dbReference type="SAM" id="Coils"/>
    </source>
</evidence>
<organism evidence="4 5">
    <name type="scientific">Macleaya cordata</name>
    <name type="common">Five-seeded plume-poppy</name>
    <name type="synonym">Bocconia cordata</name>
    <dbReference type="NCBI Taxonomy" id="56857"/>
    <lineage>
        <taxon>Eukaryota</taxon>
        <taxon>Viridiplantae</taxon>
        <taxon>Streptophyta</taxon>
        <taxon>Embryophyta</taxon>
        <taxon>Tracheophyta</taxon>
        <taxon>Spermatophyta</taxon>
        <taxon>Magnoliopsida</taxon>
        <taxon>Ranunculales</taxon>
        <taxon>Papaveraceae</taxon>
        <taxon>Papaveroideae</taxon>
        <taxon>Macleaya</taxon>
    </lineage>
</organism>
<feature type="coiled-coil region" evidence="1">
    <location>
        <begin position="479"/>
        <end position="506"/>
    </location>
</feature>
<name>A0A200R4D2_MACCD</name>
<dbReference type="InterPro" id="IPR021827">
    <property type="entry name" value="Nup186/Nup192/Nup205"/>
</dbReference>
<evidence type="ECO:0000313" key="4">
    <source>
        <dbReference type="EMBL" id="OVA17540.1"/>
    </source>
</evidence>
<dbReference type="PANTHER" id="PTHR31344:SF15">
    <property type="entry name" value="EEIG1_EHBP1 PROTEIN AMINO-TERMINAL DOMAIN PROTEIN"/>
    <property type="match status" value="1"/>
</dbReference>
<comment type="caution">
    <text evidence="4">The sequence shown here is derived from an EMBL/GenBank/DDBJ whole genome shotgun (WGS) entry which is preliminary data.</text>
</comment>
<protein>
    <submittedName>
        <fullName evidence="4">EEIG1/EHBP1 N-terminal domain</fullName>
    </submittedName>
</protein>
<feature type="compositionally biased region" description="Basic and acidic residues" evidence="2">
    <location>
        <begin position="681"/>
        <end position="691"/>
    </location>
</feature>
<sequence>MVLGSRTGNQRGASVQVEYLIQIQEIKPWPPSQSLRSLRSVLLQWENGDRNSGSTRPVNPSLGSGVGDGRIKFNESFKLPVTLSREVSAKGAHEDTFEKNCLEFNLYEPRRDKTVRGQLLGTVIIDLAEYGVLKEKVTISSQMNCKRSFRNAIQPLLFIKIQPLDKHSCSSSSREDLTKDASFSKAGEELVSSLINGKYAEESEIMSFIYDDVSSHSSLILSSSALEDTGGLAAQNEENVTEAVKNSRRGNTVANLSLEQDAAKPEVKILTAAYNRLNGHPSHRSSTDFSFDSNQFVAKITSSASGVDLQASERSGHVRSAGSHVNVEDGKSWGKSRNWQEEAGRTNGRHSSLTEEQQEEDGQEEVSEKDISHSVKDIHSNKFFPDAIRMPVESLYDTPTFSTRGLGVKGNMLTSNKLRHVKSVQSPLESSRSAGSLGDNQFMEVVKEIDISEDVHNSPRSFRGSETKDGNFVQREAINSVSDNKLQQLEHRIEKLEGELREAATVEVSLYSIVAEHGSSANKVHAPARRLFRLYLHACKQKSPAKKVSAARSAVSGLALVAKACGSDIPRLTFWLSNSVFLRTIIIQAIEDSQVPVSTIPCVENTGAGKGHDKRSPTKWKESSPINKGKKFASIAKFDDWENPKTFTNALEKIEAWIFSRIIESVWWQILTPLMQPAPRKASEKDNDSSSKVKPSLGDQQMNYSLDLWRKAFKDAYERLCPVRAGGHECGCLPDLARLIMEQCVSRLDVAMFNAVLRESADETPTDPVSDPISDSRVLPIPSGKSSFGAGAQLKNAIGNWSRWLTDLFHVDDNDPLEDQNELDDDGRQSSFKSFHLLSALSDLMMLPKDMLLDRSIRKEVCPTFGAALIKKILNNFIPDEFCPDSVPKIVFEALDSEGSVADEEMSIENIPANASPIIYLPPPAASLADVVKVKNDSQLRSGSSVLWKSYTSDDELDELDSPLNSIIINSSHGSPMSSWKPKENESRIAVRYQLLREVWKDGDQL</sequence>
<dbReference type="Pfam" id="PF10358">
    <property type="entry name" value="NT-C2"/>
    <property type="match status" value="1"/>
</dbReference>
<dbReference type="Proteomes" id="UP000195402">
    <property type="component" value="Unassembled WGS sequence"/>
</dbReference>
<keyword evidence="1" id="KW-0175">Coiled coil</keyword>
<dbReference type="STRING" id="56857.A0A200R4D2"/>
<dbReference type="AlphaFoldDB" id="A0A200R4D2"/>
<feature type="compositionally biased region" description="Basic and acidic residues" evidence="2">
    <location>
        <begin position="326"/>
        <end position="344"/>
    </location>
</feature>
<dbReference type="InterPro" id="IPR019448">
    <property type="entry name" value="NT-C2"/>
</dbReference>
<dbReference type="PROSITE" id="PS51840">
    <property type="entry name" value="C2_NT"/>
    <property type="match status" value="1"/>
</dbReference>
<feature type="compositionally biased region" description="Acidic residues" evidence="2">
    <location>
        <begin position="356"/>
        <end position="365"/>
    </location>
</feature>
<accession>A0A200R4D2</accession>
<feature type="region of interest" description="Disordered" evidence="2">
    <location>
        <begin position="311"/>
        <end position="373"/>
    </location>
</feature>
<feature type="region of interest" description="Disordered" evidence="2">
    <location>
        <begin position="678"/>
        <end position="698"/>
    </location>
</feature>
<dbReference type="GO" id="GO:0005643">
    <property type="term" value="C:nuclear pore"/>
    <property type="evidence" value="ECO:0007669"/>
    <property type="project" value="InterPro"/>
</dbReference>
<dbReference type="OrthoDB" id="20172at2759"/>
<dbReference type="PANTHER" id="PTHR31344">
    <property type="entry name" value="NUCLEAR PORE COMPLEX PROTEIN NUP205"/>
    <property type="match status" value="1"/>
</dbReference>
<evidence type="ECO:0000256" key="2">
    <source>
        <dbReference type="SAM" id="MobiDB-lite"/>
    </source>
</evidence>
<gene>
    <name evidence="4" type="ORF">BVC80_1837g369</name>
</gene>
<dbReference type="OMA" id="VLIQWEH"/>
<proteinExistence type="predicted"/>